<dbReference type="Proteomes" id="UP000178104">
    <property type="component" value="Unassembled WGS sequence"/>
</dbReference>
<organism evidence="1 2">
    <name type="scientific">Candidatus Nomurabacteria bacterium RIFCSPLOWO2_01_FULL_42_17</name>
    <dbReference type="NCBI Taxonomy" id="1801780"/>
    <lineage>
        <taxon>Bacteria</taxon>
        <taxon>Candidatus Nomuraibacteriota</taxon>
    </lineage>
</organism>
<dbReference type="AlphaFoldDB" id="A0A1F6XMW9"/>
<accession>A0A1F6XMW9</accession>
<gene>
    <name evidence="1" type="ORF">A2917_02855</name>
</gene>
<evidence type="ECO:0000313" key="1">
    <source>
        <dbReference type="EMBL" id="OGI95474.1"/>
    </source>
</evidence>
<comment type="caution">
    <text evidence="1">The sequence shown here is derived from an EMBL/GenBank/DDBJ whole genome shotgun (WGS) entry which is preliminary data.</text>
</comment>
<evidence type="ECO:0000313" key="2">
    <source>
        <dbReference type="Proteomes" id="UP000178104"/>
    </source>
</evidence>
<name>A0A1F6XMW9_9BACT</name>
<dbReference type="EMBL" id="MFVE01000005">
    <property type="protein sequence ID" value="OGI95474.1"/>
    <property type="molecule type" value="Genomic_DNA"/>
</dbReference>
<reference evidence="1 2" key="1">
    <citation type="journal article" date="2016" name="Nat. Commun.">
        <title>Thousands of microbial genomes shed light on interconnected biogeochemical processes in an aquifer system.</title>
        <authorList>
            <person name="Anantharaman K."/>
            <person name="Brown C.T."/>
            <person name="Hug L.A."/>
            <person name="Sharon I."/>
            <person name="Castelle C.J."/>
            <person name="Probst A.J."/>
            <person name="Thomas B.C."/>
            <person name="Singh A."/>
            <person name="Wilkins M.J."/>
            <person name="Karaoz U."/>
            <person name="Brodie E.L."/>
            <person name="Williams K.H."/>
            <person name="Hubbard S.S."/>
            <person name="Banfield J.F."/>
        </authorList>
    </citation>
    <scope>NUCLEOTIDE SEQUENCE [LARGE SCALE GENOMIC DNA]</scope>
</reference>
<protein>
    <submittedName>
        <fullName evidence="1">Uncharacterized protein</fullName>
    </submittedName>
</protein>
<sequence>MLTQDLPAKKDLSPYLKSMENFQKTKKLGEQIGKNGGKLLGYIKKEKYLKENQSKYQRRA</sequence>
<proteinExistence type="predicted"/>